<proteinExistence type="predicted"/>
<feature type="region of interest" description="Disordered" evidence="1">
    <location>
        <begin position="1"/>
        <end position="61"/>
    </location>
</feature>
<feature type="compositionally biased region" description="Basic and acidic residues" evidence="1">
    <location>
        <begin position="49"/>
        <end position="61"/>
    </location>
</feature>
<evidence type="ECO:0000256" key="1">
    <source>
        <dbReference type="SAM" id="MobiDB-lite"/>
    </source>
</evidence>
<gene>
    <name evidence="2" type="ORF">AVDCRST_MAG64-893</name>
</gene>
<sequence length="61" mass="6680">MTVTRQVMGQCRRRESRRAFGGARTGLPRPATARAPRRRAAATGPTRARTGDAERGASTRR</sequence>
<accession>A0A6J4NHP8</accession>
<dbReference type="EMBL" id="CADCUQ010000215">
    <property type="protein sequence ID" value="CAA9385394.1"/>
    <property type="molecule type" value="Genomic_DNA"/>
</dbReference>
<feature type="compositionally biased region" description="Low complexity" evidence="1">
    <location>
        <begin position="25"/>
        <end position="34"/>
    </location>
</feature>
<evidence type="ECO:0000313" key="2">
    <source>
        <dbReference type="EMBL" id="CAA9385394.1"/>
    </source>
</evidence>
<organism evidence="2">
    <name type="scientific">uncultured Phycisphaerae bacterium</name>
    <dbReference type="NCBI Taxonomy" id="904963"/>
    <lineage>
        <taxon>Bacteria</taxon>
        <taxon>Pseudomonadati</taxon>
        <taxon>Planctomycetota</taxon>
        <taxon>Phycisphaerae</taxon>
        <taxon>environmental samples</taxon>
    </lineage>
</organism>
<name>A0A6J4NHP8_9BACT</name>
<reference evidence="2" key="1">
    <citation type="submission" date="2020-02" db="EMBL/GenBank/DDBJ databases">
        <authorList>
            <person name="Meier V. D."/>
        </authorList>
    </citation>
    <scope>NUCLEOTIDE SEQUENCE</scope>
    <source>
        <strain evidence="2">AVDCRST_MAG64</strain>
    </source>
</reference>
<protein>
    <submittedName>
        <fullName evidence="2">Uncharacterized protein</fullName>
    </submittedName>
</protein>
<dbReference type="AlphaFoldDB" id="A0A6J4NHP8"/>